<protein>
    <submittedName>
        <fullName evidence="1">Uncharacterized protein</fullName>
    </submittedName>
</protein>
<dbReference type="Pfam" id="PF14386">
    <property type="entry name" value="DUF4417"/>
    <property type="match status" value="1"/>
</dbReference>
<dbReference type="Proteomes" id="UP000189857">
    <property type="component" value="Unassembled WGS sequence"/>
</dbReference>
<proteinExistence type="predicted"/>
<name>A0A1T4MBA1_9FIRM</name>
<dbReference type="AlphaFoldDB" id="A0A1T4MBA1"/>
<evidence type="ECO:0000313" key="1">
    <source>
        <dbReference type="EMBL" id="SJZ64232.1"/>
    </source>
</evidence>
<reference evidence="1 2" key="1">
    <citation type="submission" date="2017-02" db="EMBL/GenBank/DDBJ databases">
        <authorList>
            <person name="Peterson S.W."/>
        </authorList>
    </citation>
    <scope>NUCLEOTIDE SEQUENCE [LARGE SCALE GENOMIC DNA]</scope>
    <source>
        <strain evidence="1 2">ATCC 17233</strain>
    </source>
</reference>
<organism evidence="1 2">
    <name type="scientific">Eubacterium ruminantium</name>
    <dbReference type="NCBI Taxonomy" id="42322"/>
    <lineage>
        <taxon>Bacteria</taxon>
        <taxon>Bacillati</taxon>
        <taxon>Bacillota</taxon>
        <taxon>Clostridia</taxon>
        <taxon>Eubacteriales</taxon>
        <taxon>Eubacteriaceae</taxon>
        <taxon>Eubacterium</taxon>
    </lineage>
</organism>
<gene>
    <name evidence="1" type="ORF">SAMN02745110_01143</name>
</gene>
<dbReference type="EMBL" id="FUXA01000007">
    <property type="protein sequence ID" value="SJZ64232.1"/>
    <property type="molecule type" value="Genomic_DNA"/>
</dbReference>
<dbReference type="InterPro" id="IPR025530">
    <property type="entry name" value="DUF4417"/>
</dbReference>
<accession>A0A1T4MBA1</accession>
<keyword evidence="2" id="KW-1185">Reference proteome</keyword>
<evidence type="ECO:0000313" key="2">
    <source>
        <dbReference type="Proteomes" id="UP000189857"/>
    </source>
</evidence>
<sequence length="104" mass="11633">MAYAVQKNNGIMIPTAGFGPEKTWDWCFDGLPMNSSVAVTTNGTLDDPEARRIFVGGIDALVHTVYPKNLIVCGKYPEWLNNKYPNVNIVGIPSYGQQWQRRCL</sequence>